<dbReference type="AlphaFoldDB" id="A0A1Q5QBB4"/>
<evidence type="ECO:0000313" key="3">
    <source>
        <dbReference type="Proteomes" id="UP000214365"/>
    </source>
</evidence>
<accession>A0A1Q5QBB4</accession>
<feature type="compositionally biased region" description="Polar residues" evidence="1">
    <location>
        <begin position="433"/>
        <end position="469"/>
    </location>
</feature>
<dbReference type="GeneID" id="31001150"/>
<dbReference type="SUPFAM" id="SSF50978">
    <property type="entry name" value="WD40 repeat-like"/>
    <property type="match status" value="1"/>
</dbReference>
<dbReference type="EMBL" id="LFMY01000002">
    <property type="protein sequence ID" value="OKL63108.1"/>
    <property type="molecule type" value="Genomic_DNA"/>
</dbReference>
<protein>
    <submittedName>
        <fullName evidence="2">Uncharacterized protein</fullName>
    </submittedName>
</protein>
<dbReference type="OrthoDB" id="5591786at2759"/>
<evidence type="ECO:0000313" key="2">
    <source>
        <dbReference type="EMBL" id="OKL63108.1"/>
    </source>
</evidence>
<feature type="compositionally biased region" description="Basic and acidic residues" evidence="1">
    <location>
        <begin position="703"/>
        <end position="731"/>
    </location>
</feature>
<gene>
    <name evidence="2" type="ORF">UA08_01395</name>
</gene>
<dbReference type="Pfam" id="PF08728">
    <property type="entry name" value="CRT10"/>
    <property type="match status" value="1"/>
</dbReference>
<dbReference type="InterPro" id="IPR014839">
    <property type="entry name" value="Crt10"/>
</dbReference>
<reference evidence="2 3" key="1">
    <citation type="submission" date="2015-06" db="EMBL/GenBank/DDBJ databases">
        <title>Talaromyces atroroseus IBT 11181 draft genome.</title>
        <authorList>
            <person name="Rasmussen K.B."/>
            <person name="Rasmussen S."/>
            <person name="Petersen B."/>
            <person name="Sicheritz-Ponten T."/>
            <person name="Mortensen U.H."/>
            <person name="Thrane U."/>
        </authorList>
    </citation>
    <scope>NUCLEOTIDE SEQUENCE [LARGE SCALE GENOMIC DNA]</scope>
    <source>
        <strain evidence="2 3">IBT 11181</strain>
    </source>
</reference>
<feature type="region of interest" description="Disordered" evidence="1">
    <location>
        <begin position="489"/>
        <end position="512"/>
    </location>
</feature>
<comment type="caution">
    <text evidence="2">The sequence shown here is derived from an EMBL/GenBank/DDBJ whole genome shotgun (WGS) entry which is preliminary data.</text>
</comment>
<dbReference type="STRING" id="1441469.A0A1Q5QBB4"/>
<dbReference type="Proteomes" id="UP000214365">
    <property type="component" value="Unassembled WGS sequence"/>
</dbReference>
<feature type="region of interest" description="Disordered" evidence="1">
    <location>
        <begin position="701"/>
        <end position="763"/>
    </location>
</feature>
<keyword evidence="3" id="KW-1185">Reference proteome</keyword>
<sequence length="836" mass="93937">MYRTPYIVQIDDGEAPTQSDLRLRPLNVEKGSKRFSEKDGVFPPRVATYRNNLTALSQRRNILFVAYDHQIYVWEPAGPRQVLGAKPTMILTPIMKDPDAEGIISRHSPHAINNILVDDLGRDEILLLATDSGNVCGYHVESLFSYIESAMSNGEKRPILDPRIDPFFCESVGLSAWGLAVHKYARLIAISSNTGIITVFAFAIADESHGEPSGPSESFLDDFQNYGQNWLHVDDSEQFEKFRQLIPTNKHRSRNVRLSYEGHFTNIPCICFLNSDLDSEGMWMVSTDIDNRMFVWAIWDQFTPFRKFEFHRGEPLPDILRVGERGWSVLALDPRSFRIHQSYTEACGGKPYLRPCNPYPIMDVTNLVQEVPDISFVYNPFSPAAVNFSQEEPTLPDLFDIQSCIVPGVSPEIGEQPPSEAPFIADEPDSNQDDASTADHNSMESTNQHLPQQNQSRPTNENLTFPWQNGQSNFPEIVRILLESANGAVVSGTTSDDSDENDSDPNDSSDEEELVFHDAPFEHHLHAHRQRANIHSVSTFCLEPKEQCTGPYPVPKSACLYFPILHFSETDIRLLRSPFARHPTVVARGPLRQQVPEIISSLYGFDRFNMVKYLAEFGIVIAATQRGRAAVISLTETADGNIAIRINWMLPLASQERHAERPLLGLLGLAVSPIQGFEKQPDMSHVPCGVSSHQDFSFHYRSHGNDVSETTQHREWESHSEKESVEGDERQQSTSFSDHSSGGVAGGDDMHDHIPSPPSTHSLEMPELTFAESHGTADWTHKPQEAWHGISSSRRYRVLLTYTDHTVMSYEFWYEWSGAAFGGSSTGSDGEDSFLL</sequence>
<feature type="compositionally biased region" description="Acidic residues" evidence="1">
    <location>
        <begin position="496"/>
        <end position="512"/>
    </location>
</feature>
<evidence type="ECO:0000256" key="1">
    <source>
        <dbReference type="SAM" id="MobiDB-lite"/>
    </source>
</evidence>
<proteinExistence type="predicted"/>
<dbReference type="InterPro" id="IPR036322">
    <property type="entry name" value="WD40_repeat_dom_sf"/>
</dbReference>
<dbReference type="RefSeq" id="XP_020123229.1">
    <property type="nucleotide sequence ID" value="XM_020261054.1"/>
</dbReference>
<name>A0A1Q5QBB4_TALAT</name>
<organism evidence="2 3">
    <name type="scientific">Talaromyces atroroseus</name>
    <dbReference type="NCBI Taxonomy" id="1441469"/>
    <lineage>
        <taxon>Eukaryota</taxon>
        <taxon>Fungi</taxon>
        <taxon>Dikarya</taxon>
        <taxon>Ascomycota</taxon>
        <taxon>Pezizomycotina</taxon>
        <taxon>Eurotiomycetes</taxon>
        <taxon>Eurotiomycetidae</taxon>
        <taxon>Eurotiales</taxon>
        <taxon>Trichocomaceae</taxon>
        <taxon>Talaromyces</taxon>
        <taxon>Talaromyces sect. Trachyspermi</taxon>
    </lineage>
</organism>
<feature type="region of interest" description="Disordered" evidence="1">
    <location>
        <begin position="409"/>
        <end position="469"/>
    </location>
</feature>